<dbReference type="RefSeq" id="WP_076722701.1">
    <property type="nucleotide sequence ID" value="NZ_MSCW01000001.1"/>
</dbReference>
<sequence length="136" mass="15753">MDLFASAVGFVVGTFTGAAGQYMAAKYTDRRRSKEASSAQRRQWAEIENRFPAIIEEMKEDAKNPEFQNVREFFVKSSRTTVSRNEPCFEYHTDVHSDIGAAIRYLEELGYIDDITPGNCPMYRMREHFIDQLRHS</sequence>
<name>A0A1V2DXT0_9GAMM</name>
<reference evidence="1 2" key="1">
    <citation type="submission" date="2016-12" db="EMBL/GenBank/DDBJ databases">
        <title>Marinobacter lutaoensis whole genome sequencing.</title>
        <authorList>
            <person name="Verma A."/>
            <person name="Krishnamurthi S."/>
        </authorList>
    </citation>
    <scope>NUCLEOTIDE SEQUENCE [LARGE SCALE GENOMIC DNA]</scope>
    <source>
        <strain evidence="1 2">T5054</strain>
    </source>
</reference>
<accession>A0A1V2DXT0</accession>
<dbReference type="OrthoDB" id="8546874at2"/>
<dbReference type="AlphaFoldDB" id="A0A1V2DXT0"/>
<keyword evidence="2" id="KW-1185">Reference proteome</keyword>
<evidence type="ECO:0000313" key="1">
    <source>
        <dbReference type="EMBL" id="ONF45206.1"/>
    </source>
</evidence>
<comment type="caution">
    <text evidence="1">The sequence shown here is derived from an EMBL/GenBank/DDBJ whole genome shotgun (WGS) entry which is preliminary data.</text>
</comment>
<dbReference type="Proteomes" id="UP000189339">
    <property type="component" value="Unassembled WGS sequence"/>
</dbReference>
<protein>
    <submittedName>
        <fullName evidence="1">Uncharacterized protein</fullName>
    </submittedName>
</protein>
<gene>
    <name evidence="1" type="ORF">BTO32_01670</name>
</gene>
<proteinExistence type="predicted"/>
<dbReference type="STRING" id="135739.BTO32_01670"/>
<dbReference type="EMBL" id="MSCW01000001">
    <property type="protein sequence ID" value="ONF45206.1"/>
    <property type="molecule type" value="Genomic_DNA"/>
</dbReference>
<organism evidence="1 2">
    <name type="scientific">Marinobacter lutaoensis</name>
    <dbReference type="NCBI Taxonomy" id="135739"/>
    <lineage>
        <taxon>Bacteria</taxon>
        <taxon>Pseudomonadati</taxon>
        <taxon>Pseudomonadota</taxon>
        <taxon>Gammaproteobacteria</taxon>
        <taxon>Pseudomonadales</taxon>
        <taxon>Marinobacteraceae</taxon>
        <taxon>Marinobacter</taxon>
    </lineage>
</organism>
<evidence type="ECO:0000313" key="2">
    <source>
        <dbReference type="Proteomes" id="UP000189339"/>
    </source>
</evidence>